<keyword evidence="4" id="KW-1185">Reference proteome</keyword>
<evidence type="ECO:0000313" key="3">
    <source>
        <dbReference type="EMBL" id="PJE34324.1"/>
    </source>
</evidence>
<comment type="caution">
    <text evidence="3">The sequence shown here is derived from an EMBL/GenBank/DDBJ whole genome shotgun (WGS) entry which is preliminary data.</text>
</comment>
<protein>
    <recommendedName>
        <fullName evidence="2">NrS-1 polymerase-like helicase domain-containing protein</fullName>
    </recommendedName>
</protein>
<dbReference type="Gene3D" id="3.40.50.300">
    <property type="entry name" value="P-loop containing nucleotide triphosphate hydrolases"/>
    <property type="match status" value="1"/>
</dbReference>
<dbReference type="SUPFAM" id="SSF52540">
    <property type="entry name" value="P-loop containing nucleoside triphosphate hydrolases"/>
    <property type="match status" value="1"/>
</dbReference>
<evidence type="ECO:0000313" key="4">
    <source>
        <dbReference type="Proteomes" id="UP000231553"/>
    </source>
</evidence>
<proteinExistence type="predicted"/>
<reference evidence="3 4" key="1">
    <citation type="journal article" date="2018" name="Int. J. Syst. Evol. Microbiol.">
        <title>Pseudooceanicola lipolyticus sp. nov., a marine alphaproteobacterium, reclassification of Oceanicola flagellatus as Pseudooceanicola flagellatus comb. nov. and emended description of the genus Pseudooceanicola.</title>
        <authorList>
            <person name="Huang M.-M."/>
            <person name="Guo L.-L."/>
            <person name="Wu Y.-H."/>
            <person name="Lai Q.-L."/>
            <person name="Shao Z.-Z."/>
            <person name="Wang C.-S."/>
            <person name="Wu M."/>
            <person name="Xu X.-W."/>
        </authorList>
    </citation>
    <scope>NUCLEOTIDE SEQUENCE [LARGE SCALE GENOMIC DNA]</scope>
    <source>
        <strain evidence="3 4">157</strain>
    </source>
</reference>
<gene>
    <name evidence="3" type="ORF">CVM52_22880</name>
</gene>
<evidence type="ECO:0000256" key="1">
    <source>
        <dbReference type="SAM" id="MobiDB-lite"/>
    </source>
</evidence>
<dbReference type="InterPro" id="IPR027417">
    <property type="entry name" value="P-loop_NTPase"/>
</dbReference>
<evidence type="ECO:0000259" key="2">
    <source>
        <dbReference type="Pfam" id="PF19263"/>
    </source>
</evidence>
<sequence>MAGHASEPFFLKVVADSSAPSETAHPSGESSQGRNDSLAFDAVSTAKDAEDRSKDEQACTKTTLCQYLANTFVRRDGKFYSCDDTSASFSLSDLKRIALLRIRARFPHVELSDELWKDVIQFGVEKVHTDQKQSVQVWNGRVECHPTVPGKLVPRDGSVTVNAWSEPAYRRLGETEADFGMFTELLNRVFVQPADRERFADWLSWNLQNEGQKCGWVVLLFSRRKGTGKTTVSRLLAKLFGEENSLNLINSGKLTAKFNQTVMTKKFVVADEVQMRPGTEAANALKSLITEPTVAIEGKGKEVTSAPNVGTYFMTTNGYPHWIEEGDRRFLVVDANHEFHAMSPNAAEFQSFMAEINAWMNEPRNIARLYNALMVRKQANSFNPWSLGAESVTTPLMAQLHAASGEVLQQELEESIAAQGVFAIPQTTLRKWFAEKLKANPNRIPHFMHELGWHQEKAKWGGFDYARSIWVHPDYQVSGGRVRGPDGYDELVSAVEEAVEII</sequence>
<name>A0A2M8IUV1_9RHOB</name>
<dbReference type="Pfam" id="PF19263">
    <property type="entry name" value="DUF5906"/>
    <property type="match status" value="1"/>
</dbReference>
<dbReference type="AlphaFoldDB" id="A0A2M8IUV1"/>
<feature type="domain" description="NrS-1 polymerase-like helicase" evidence="2">
    <location>
        <begin position="221"/>
        <end position="329"/>
    </location>
</feature>
<dbReference type="Proteomes" id="UP000231553">
    <property type="component" value="Unassembled WGS sequence"/>
</dbReference>
<dbReference type="InterPro" id="IPR045455">
    <property type="entry name" value="NrS-1_pol-like_helicase"/>
</dbReference>
<dbReference type="EMBL" id="PGTB01000199">
    <property type="protein sequence ID" value="PJE34324.1"/>
    <property type="molecule type" value="Genomic_DNA"/>
</dbReference>
<accession>A0A2M8IUV1</accession>
<feature type="region of interest" description="Disordered" evidence="1">
    <location>
        <begin position="17"/>
        <end position="55"/>
    </location>
</feature>
<organism evidence="3 4">
    <name type="scientific">Pseudooceanicola lipolyticus</name>
    <dbReference type="NCBI Taxonomy" id="2029104"/>
    <lineage>
        <taxon>Bacteria</taxon>
        <taxon>Pseudomonadati</taxon>
        <taxon>Pseudomonadota</taxon>
        <taxon>Alphaproteobacteria</taxon>
        <taxon>Rhodobacterales</taxon>
        <taxon>Paracoccaceae</taxon>
        <taxon>Pseudooceanicola</taxon>
    </lineage>
</organism>